<dbReference type="PIRSF" id="PIRSF006806">
    <property type="entry name" value="FTHF_cligase"/>
    <property type="match status" value="1"/>
</dbReference>
<dbReference type="GO" id="GO:0030272">
    <property type="term" value="F:5-formyltetrahydrofolate cyclo-ligase activity"/>
    <property type="evidence" value="ECO:0007669"/>
    <property type="project" value="UniProtKB-EC"/>
</dbReference>
<dbReference type="Gene3D" id="3.40.50.10420">
    <property type="entry name" value="NagB/RpiA/CoA transferase-like"/>
    <property type="match status" value="1"/>
</dbReference>
<evidence type="ECO:0000256" key="5">
    <source>
        <dbReference type="RuleBase" id="RU361279"/>
    </source>
</evidence>
<dbReference type="RefSeq" id="WP_019225286.1">
    <property type="nucleotide sequence ID" value="NZ_CP046996.1"/>
</dbReference>
<feature type="binding site" evidence="4">
    <location>
        <position position="52"/>
    </location>
    <ligand>
        <name>substrate</name>
    </ligand>
</feature>
<dbReference type="EC" id="6.3.3.2" evidence="5"/>
<keyword evidence="5" id="KW-0479">Metal-binding</keyword>
<organism evidence="6 7">
    <name type="scientific">Dehalobacter restrictus</name>
    <dbReference type="NCBI Taxonomy" id="55583"/>
    <lineage>
        <taxon>Bacteria</taxon>
        <taxon>Bacillati</taxon>
        <taxon>Bacillota</taxon>
        <taxon>Clostridia</taxon>
        <taxon>Eubacteriales</taxon>
        <taxon>Desulfitobacteriaceae</taxon>
        <taxon>Dehalobacter</taxon>
    </lineage>
</organism>
<protein>
    <recommendedName>
        <fullName evidence="5">5-formyltetrahydrofolate cyclo-ligase</fullName>
        <ecNumber evidence="5">6.3.3.2</ecNumber>
    </recommendedName>
</protein>
<evidence type="ECO:0000256" key="1">
    <source>
        <dbReference type="ARBA" id="ARBA00010638"/>
    </source>
</evidence>
<gene>
    <name evidence="6" type="ORF">GQ588_11980</name>
</gene>
<keyword evidence="6" id="KW-0436">Ligase</keyword>
<keyword evidence="3 4" id="KW-0067">ATP-binding</keyword>
<dbReference type="EMBL" id="CP046996">
    <property type="protein sequence ID" value="QHA01308.1"/>
    <property type="molecule type" value="Genomic_DNA"/>
</dbReference>
<reference evidence="6 7" key="1">
    <citation type="submission" date="2019-12" db="EMBL/GenBank/DDBJ databases">
        <title>Sequence classification of anaerobic respiratory reductive dehalogenases: First we see many, then we see few.</title>
        <authorList>
            <person name="Molenda O."/>
            <person name="Puentes Jacome L.A."/>
            <person name="Cao X."/>
            <person name="Nesbo C.L."/>
            <person name="Tang S."/>
            <person name="Morson N."/>
            <person name="Patron J."/>
            <person name="Lomheim L."/>
            <person name="Wishart D.S."/>
            <person name="Edwards E.A."/>
        </authorList>
    </citation>
    <scope>NUCLEOTIDE SEQUENCE [LARGE SCALE GENOMIC DNA]</scope>
    <source>
        <strain evidence="6 7">12DCA</strain>
    </source>
</reference>
<dbReference type="SUPFAM" id="SSF100950">
    <property type="entry name" value="NagB/RpiA/CoA transferase-like"/>
    <property type="match status" value="1"/>
</dbReference>
<evidence type="ECO:0000256" key="3">
    <source>
        <dbReference type="ARBA" id="ARBA00022840"/>
    </source>
</evidence>
<dbReference type="GO" id="GO:0005524">
    <property type="term" value="F:ATP binding"/>
    <property type="evidence" value="ECO:0007669"/>
    <property type="project" value="UniProtKB-KW"/>
</dbReference>
<dbReference type="PANTHER" id="PTHR23407">
    <property type="entry name" value="ATPASE INHIBITOR/5-FORMYLTETRAHYDROFOLATE CYCLO-LIGASE"/>
    <property type="match status" value="1"/>
</dbReference>
<evidence type="ECO:0000256" key="4">
    <source>
        <dbReference type="PIRSR" id="PIRSR006806-1"/>
    </source>
</evidence>
<dbReference type="GO" id="GO:0046872">
    <property type="term" value="F:metal ion binding"/>
    <property type="evidence" value="ECO:0007669"/>
    <property type="project" value="UniProtKB-KW"/>
</dbReference>
<dbReference type="InterPro" id="IPR037171">
    <property type="entry name" value="NagB/RpiA_transferase-like"/>
</dbReference>
<sequence length="191" mass="22255">MNEKEKDLFRKKVLQIRRVMTADERRQKNDRIQRNIMSLPDYQNAEIIMMYLNYWDEAETTEVAEETLKARKKLIIPLCQGETIIPCEIRNVKNDVQSGNFGIREPRPDRLHPVSPEEIDLILVPGVVFDRQGERIGFGKGFYDRFLPQLRKDVCIVGLAYDCQLVEKIAADDHDFKMSLLLTENGVIYVP</sequence>
<feature type="binding site" evidence="4">
    <location>
        <position position="57"/>
    </location>
    <ligand>
        <name>substrate</name>
    </ligand>
</feature>
<dbReference type="PANTHER" id="PTHR23407:SF1">
    <property type="entry name" value="5-FORMYLTETRAHYDROFOLATE CYCLO-LIGASE"/>
    <property type="match status" value="1"/>
</dbReference>
<evidence type="ECO:0000313" key="6">
    <source>
        <dbReference type="EMBL" id="QHA01308.1"/>
    </source>
</evidence>
<feature type="binding site" evidence="4">
    <location>
        <begin position="135"/>
        <end position="143"/>
    </location>
    <ligand>
        <name>ATP</name>
        <dbReference type="ChEBI" id="CHEBI:30616"/>
    </ligand>
</feature>
<dbReference type="InterPro" id="IPR024185">
    <property type="entry name" value="FTHF_cligase-like_sf"/>
</dbReference>
<dbReference type="Proteomes" id="UP000430508">
    <property type="component" value="Chromosome"/>
</dbReference>
<name>A0A857DL50_9FIRM</name>
<comment type="similarity">
    <text evidence="1 5">Belongs to the 5-formyltetrahydrofolate cyclo-ligase family.</text>
</comment>
<evidence type="ECO:0000256" key="2">
    <source>
        <dbReference type="ARBA" id="ARBA00022741"/>
    </source>
</evidence>
<dbReference type="GO" id="GO:0035999">
    <property type="term" value="P:tetrahydrofolate interconversion"/>
    <property type="evidence" value="ECO:0007669"/>
    <property type="project" value="TreeGrafter"/>
</dbReference>
<dbReference type="NCBIfam" id="TIGR02727">
    <property type="entry name" value="MTHFS_bact"/>
    <property type="match status" value="1"/>
</dbReference>
<proteinExistence type="inferred from homology"/>
<comment type="cofactor">
    <cofactor evidence="5">
        <name>Mg(2+)</name>
        <dbReference type="ChEBI" id="CHEBI:18420"/>
    </cofactor>
</comment>
<dbReference type="Pfam" id="PF01812">
    <property type="entry name" value="5-FTHF_cyc-lig"/>
    <property type="match status" value="1"/>
</dbReference>
<evidence type="ECO:0000313" key="7">
    <source>
        <dbReference type="Proteomes" id="UP000430508"/>
    </source>
</evidence>
<keyword evidence="2 4" id="KW-0547">Nucleotide-binding</keyword>
<feature type="binding site" evidence="4">
    <location>
        <begin position="6"/>
        <end position="10"/>
    </location>
    <ligand>
        <name>ATP</name>
        <dbReference type="ChEBI" id="CHEBI:30616"/>
    </ligand>
</feature>
<dbReference type="InterPro" id="IPR002698">
    <property type="entry name" value="FTHF_cligase"/>
</dbReference>
<dbReference type="AlphaFoldDB" id="A0A857DL50"/>
<keyword evidence="5" id="KW-0460">Magnesium</keyword>
<accession>A0A857DL50</accession>
<dbReference type="GO" id="GO:0009396">
    <property type="term" value="P:folic acid-containing compound biosynthetic process"/>
    <property type="evidence" value="ECO:0007669"/>
    <property type="project" value="TreeGrafter"/>
</dbReference>
<comment type="catalytic activity">
    <reaction evidence="5">
        <text>(6S)-5-formyl-5,6,7,8-tetrahydrofolate + ATP = (6R)-5,10-methenyltetrahydrofolate + ADP + phosphate</text>
        <dbReference type="Rhea" id="RHEA:10488"/>
        <dbReference type="ChEBI" id="CHEBI:30616"/>
        <dbReference type="ChEBI" id="CHEBI:43474"/>
        <dbReference type="ChEBI" id="CHEBI:57455"/>
        <dbReference type="ChEBI" id="CHEBI:57457"/>
        <dbReference type="ChEBI" id="CHEBI:456216"/>
        <dbReference type="EC" id="6.3.3.2"/>
    </reaction>
</comment>